<dbReference type="GO" id="GO:0016020">
    <property type="term" value="C:membrane"/>
    <property type="evidence" value="ECO:0007669"/>
    <property type="project" value="UniProtKB-SubCell"/>
</dbReference>
<feature type="transmembrane region" description="Helical" evidence="8">
    <location>
        <begin position="240"/>
        <end position="263"/>
    </location>
</feature>
<dbReference type="InterPro" id="IPR005828">
    <property type="entry name" value="MFS_sugar_transport-like"/>
</dbReference>
<feature type="domain" description="Major facilitator superfamily (MFS) profile" evidence="9">
    <location>
        <begin position="113"/>
        <end position="553"/>
    </location>
</feature>
<reference evidence="10 11" key="1">
    <citation type="journal article" date="2013" name="PLoS Genet.">
        <title>The genome and development-dependent transcriptomes of Pyronema confluens: a window into fungal evolution.</title>
        <authorList>
            <person name="Traeger S."/>
            <person name="Altegoer F."/>
            <person name="Freitag M."/>
            <person name="Gabaldon T."/>
            <person name="Kempken F."/>
            <person name="Kumar A."/>
            <person name="Marcet-Houben M."/>
            <person name="Poggeler S."/>
            <person name="Stajich J.E."/>
            <person name="Nowrousian M."/>
        </authorList>
    </citation>
    <scope>NUCLEOTIDE SEQUENCE [LARGE SCALE GENOMIC DNA]</scope>
    <source>
        <strain evidence="11">CBS 100304</strain>
        <tissue evidence="10">Vegetative mycelium</tissue>
    </source>
</reference>
<keyword evidence="5 8" id="KW-1133">Transmembrane helix</keyword>
<dbReference type="PANTHER" id="PTHR48020">
    <property type="entry name" value="PROTON MYO-INOSITOL COTRANSPORTER"/>
    <property type="match status" value="1"/>
</dbReference>
<dbReference type="PROSITE" id="PS50850">
    <property type="entry name" value="MFS"/>
    <property type="match status" value="1"/>
</dbReference>
<dbReference type="Proteomes" id="UP000018144">
    <property type="component" value="Unassembled WGS sequence"/>
</dbReference>
<evidence type="ECO:0000313" key="10">
    <source>
        <dbReference type="EMBL" id="CCX32903.1"/>
    </source>
</evidence>
<dbReference type="Gene3D" id="1.20.1250.20">
    <property type="entry name" value="MFS general substrate transporter like domains"/>
    <property type="match status" value="1"/>
</dbReference>
<organism evidence="10 11">
    <name type="scientific">Pyronema omphalodes (strain CBS 100304)</name>
    <name type="common">Pyronema confluens</name>
    <dbReference type="NCBI Taxonomy" id="1076935"/>
    <lineage>
        <taxon>Eukaryota</taxon>
        <taxon>Fungi</taxon>
        <taxon>Dikarya</taxon>
        <taxon>Ascomycota</taxon>
        <taxon>Pezizomycotina</taxon>
        <taxon>Pezizomycetes</taxon>
        <taxon>Pezizales</taxon>
        <taxon>Pyronemataceae</taxon>
        <taxon>Pyronema</taxon>
    </lineage>
</organism>
<dbReference type="GO" id="GO:0015791">
    <property type="term" value="P:polyol transmembrane transport"/>
    <property type="evidence" value="ECO:0007669"/>
    <property type="project" value="UniProtKB-ARBA"/>
</dbReference>
<evidence type="ECO:0000256" key="6">
    <source>
        <dbReference type="ARBA" id="ARBA00023136"/>
    </source>
</evidence>
<keyword evidence="11" id="KW-1185">Reference proteome</keyword>
<evidence type="ECO:0000256" key="4">
    <source>
        <dbReference type="ARBA" id="ARBA00022692"/>
    </source>
</evidence>
<comment type="similarity">
    <text evidence="2 7">Belongs to the major facilitator superfamily. Sugar transporter (TC 2.A.1.1) family.</text>
</comment>
<protein>
    <submittedName>
        <fullName evidence="10">Similar to Arabinose-proton symporter acc. no. P45598</fullName>
    </submittedName>
</protein>
<dbReference type="InterPro" id="IPR003663">
    <property type="entry name" value="Sugar/inositol_transpt"/>
</dbReference>
<gene>
    <name evidence="10" type="ORF">PCON_13754</name>
</gene>
<dbReference type="STRING" id="1076935.U4LLU3"/>
<dbReference type="Pfam" id="PF00083">
    <property type="entry name" value="Sugar_tr"/>
    <property type="match status" value="1"/>
</dbReference>
<dbReference type="GO" id="GO:0015798">
    <property type="term" value="P:myo-inositol transport"/>
    <property type="evidence" value="ECO:0007669"/>
    <property type="project" value="UniProtKB-ARBA"/>
</dbReference>
<dbReference type="eggNOG" id="KOG0254">
    <property type="taxonomic scope" value="Eukaryota"/>
</dbReference>
<feature type="transmembrane region" description="Helical" evidence="8">
    <location>
        <begin position="205"/>
        <end position="228"/>
    </location>
</feature>
<dbReference type="SUPFAM" id="SSF103473">
    <property type="entry name" value="MFS general substrate transporter"/>
    <property type="match status" value="1"/>
</dbReference>
<dbReference type="OMA" id="PRWYLTK"/>
<comment type="subcellular location">
    <subcellularLocation>
        <location evidence="1">Membrane</location>
        <topology evidence="1">Multi-pass membrane protein</topology>
    </subcellularLocation>
</comment>
<dbReference type="InterPro" id="IPR050814">
    <property type="entry name" value="Myo-inositol_Transporter"/>
</dbReference>
<keyword evidence="6 8" id="KW-0472">Membrane</keyword>
<evidence type="ECO:0000256" key="1">
    <source>
        <dbReference type="ARBA" id="ARBA00004141"/>
    </source>
</evidence>
<evidence type="ECO:0000256" key="2">
    <source>
        <dbReference type="ARBA" id="ARBA00010992"/>
    </source>
</evidence>
<name>U4LLU3_PYROM</name>
<evidence type="ECO:0000256" key="3">
    <source>
        <dbReference type="ARBA" id="ARBA00022448"/>
    </source>
</evidence>
<feature type="transmembrane region" description="Helical" evidence="8">
    <location>
        <begin position="181"/>
        <end position="199"/>
    </location>
</feature>
<feature type="transmembrane region" description="Helical" evidence="8">
    <location>
        <begin position="531"/>
        <end position="549"/>
    </location>
</feature>
<proteinExistence type="inferred from homology"/>
<evidence type="ECO:0000256" key="8">
    <source>
        <dbReference type="SAM" id="Phobius"/>
    </source>
</evidence>
<feature type="transmembrane region" description="Helical" evidence="8">
    <location>
        <begin position="368"/>
        <end position="385"/>
    </location>
</feature>
<sequence length="621" mass="70278">MSNTTDKEGFIAIDDIMTPRSAIENPQQVNAKLGNPLQGKSLEDLQEMGQAYANEHGLQPYTEEFRKGAVLASLDEPLKFKELQQEMFTAQDVIILDEEVTKKWRQPAVLYHMVVMCSVAAAVQGMDESVINGANLFFFKQFGIEDNEWLKGIVNSAPYLCCFTLGCWLTAPFNKWFGRRNTIMITCFISAATCLWQAFTNNWWHLFIARFFLGLGIGPKSSTVPIYAAECSPPAIRGALVMMWQMWTAFGIMIGCVMGVAFMNVHSDSIEGLNWRLMLASAMVPPIIVCCQVYFCPESPRYLMSKGQHTKAFESLCRLRRSKTQAARDLFYMHVLLQNESRMARGFKKITEMFTVGRNRRAMIASEIVMFMQQFCGINVIAYYSSTIFVNAGFSHLNALLASLGFGIINFLFALPAVYTIDTFGRRNLLLTTFPCMAICLLFTGFCFWIDAGEATSPARIGCIALGIYMFAIFYSPGEGPVPFTYSAEAYPLYIRDIGMSLATATTWGFNWLLAVTWFSLEKKFTSQGAFAFYAAWNIFGFFATLFCLPETKGKTLEELDAVFSVSSKAHARYGAAQIPYFFKRYFLFQKIQPPQLEDYEDKLYENSNYVNAERDPVRRV</sequence>
<feature type="transmembrane region" description="Helical" evidence="8">
    <location>
        <begin position="429"/>
        <end position="452"/>
    </location>
</feature>
<keyword evidence="4 8" id="KW-0812">Transmembrane</keyword>
<feature type="transmembrane region" description="Helical" evidence="8">
    <location>
        <begin position="458"/>
        <end position="477"/>
    </location>
</feature>
<keyword evidence="3 7" id="KW-0813">Transport</keyword>
<dbReference type="FunFam" id="1.20.1250.20:FF:000100">
    <property type="entry name" value="MFS sugar transporter, putative"/>
    <property type="match status" value="1"/>
</dbReference>
<feature type="transmembrane region" description="Helical" evidence="8">
    <location>
        <begin position="275"/>
        <end position="296"/>
    </location>
</feature>
<dbReference type="PRINTS" id="PR00171">
    <property type="entry name" value="SUGRTRNSPORT"/>
</dbReference>
<dbReference type="InterPro" id="IPR036259">
    <property type="entry name" value="MFS_trans_sf"/>
</dbReference>
<evidence type="ECO:0000256" key="5">
    <source>
        <dbReference type="ARBA" id="ARBA00022989"/>
    </source>
</evidence>
<evidence type="ECO:0000256" key="7">
    <source>
        <dbReference type="RuleBase" id="RU003346"/>
    </source>
</evidence>
<accession>U4LLU3</accession>
<evidence type="ECO:0000313" key="11">
    <source>
        <dbReference type="Proteomes" id="UP000018144"/>
    </source>
</evidence>
<dbReference type="EMBL" id="HF935907">
    <property type="protein sequence ID" value="CCX32903.1"/>
    <property type="molecule type" value="Genomic_DNA"/>
</dbReference>
<dbReference type="OrthoDB" id="5290825at2759"/>
<dbReference type="PANTHER" id="PTHR48020:SF25">
    <property type="entry name" value="SUGAR TRANSPORTER, PUTATIVE (AFU_ORTHOLOGUE AFUA_7G05830)-RELATED"/>
    <property type="match status" value="1"/>
</dbReference>
<feature type="transmembrane region" description="Helical" evidence="8">
    <location>
        <begin position="498"/>
        <end position="519"/>
    </location>
</feature>
<evidence type="ECO:0000259" key="9">
    <source>
        <dbReference type="PROSITE" id="PS50850"/>
    </source>
</evidence>
<dbReference type="NCBIfam" id="TIGR00879">
    <property type="entry name" value="SP"/>
    <property type="match status" value="1"/>
</dbReference>
<feature type="transmembrane region" description="Helical" evidence="8">
    <location>
        <begin position="397"/>
        <end position="417"/>
    </location>
</feature>
<dbReference type="InterPro" id="IPR020846">
    <property type="entry name" value="MFS_dom"/>
</dbReference>
<dbReference type="GO" id="GO:0022857">
    <property type="term" value="F:transmembrane transporter activity"/>
    <property type="evidence" value="ECO:0007669"/>
    <property type="project" value="InterPro"/>
</dbReference>
<dbReference type="AlphaFoldDB" id="U4LLU3"/>